<proteinExistence type="predicted"/>
<dbReference type="SUPFAM" id="SSF56801">
    <property type="entry name" value="Acetyl-CoA synthetase-like"/>
    <property type="match status" value="1"/>
</dbReference>
<dbReference type="Gene3D" id="3.30.300.30">
    <property type="match status" value="1"/>
</dbReference>
<reference evidence="2 3" key="1">
    <citation type="submission" date="2024-01" db="EMBL/GenBank/DDBJ databases">
        <title>The genome of the rayed Mediterranean limpet Patella caerulea (Linnaeus, 1758).</title>
        <authorList>
            <person name="Anh-Thu Weber A."/>
            <person name="Halstead-Nussloch G."/>
        </authorList>
    </citation>
    <scope>NUCLEOTIDE SEQUENCE [LARGE SCALE GENOMIC DNA]</scope>
    <source>
        <strain evidence="2">AATW-2023a</strain>
        <tissue evidence="2">Whole specimen</tissue>
    </source>
</reference>
<dbReference type="PANTHER" id="PTHR42814">
    <property type="entry name" value="AMP-BINDING DOMAIN-CONTAINING PROTEIN"/>
    <property type="match status" value="1"/>
</dbReference>
<dbReference type="InterPro" id="IPR025110">
    <property type="entry name" value="AMP-bd_C"/>
</dbReference>
<gene>
    <name evidence="2" type="ORF">SNE40_011812</name>
</gene>
<dbReference type="EMBL" id="JAZGQO010000008">
    <property type="protein sequence ID" value="KAK6179456.1"/>
    <property type="molecule type" value="Genomic_DNA"/>
</dbReference>
<protein>
    <recommendedName>
        <fullName evidence="1">AMP-binding enzyme C-terminal domain-containing protein</fullName>
    </recommendedName>
</protein>
<accession>A0AAN8PUQ3</accession>
<dbReference type="Pfam" id="PF13193">
    <property type="entry name" value="AMP-binding_C"/>
    <property type="match status" value="1"/>
</dbReference>
<feature type="domain" description="AMP-binding enzyme C-terminal" evidence="1">
    <location>
        <begin position="47"/>
        <end position="127"/>
    </location>
</feature>
<dbReference type="PANTHER" id="PTHR42814:SF3">
    <property type="entry name" value="BETA-N-ACETYLHEXOSAMINIDASE"/>
    <property type="match status" value="1"/>
</dbReference>
<comment type="caution">
    <text evidence="2">The sequence shown here is derived from an EMBL/GenBank/DDBJ whole genome shotgun (WGS) entry which is preliminary data.</text>
</comment>
<name>A0AAN8PUQ3_PATCE</name>
<sequence length="144" mass="16069">MKSKFTDDGWFLTNDCGCLTEKGELIVQGRLDDVIMKGMNYFHPSWIENIIGGCSGVADVMVVKVPDEALLNGICACYIPLKGSDTDPQDVKNFCRMTFTSHDSNAKTACPKYFLQMVSFPVNKNGKLDRKVLEEKATKLLHLL</sequence>
<organism evidence="2 3">
    <name type="scientific">Patella caerulea</name>
    <name type="common">Rayed Mediterranean limpet</name>
    <dbReference type="NCBI Taxonomy" id="87958"/>
    <lineage>
        <taxon>Eukaryota</taxon>
        <taxon>Metazoa</taxon>
        <taxon>Spiralia</taxon>
        <taxon>Lophotrochozoa</taxon>
        <taxon>Mollusca</taxon>
        <taxon>Gastropoda</taxon>
        <taxon>Patellogastropoda</taxon>
        <taxon>Patelloidea</taxon>
        <taxon>Patellidae</taxon>
        <taxon>Patella</taxon>
    </lineage>
</organism>
<evidence type="ECO:0000259" key="1">
    <source>
        <dbReference type="Pfam" id="PF13193"/>
    </source>
</evidence>
<dbReference type="Proteomes" id="UP001347796">
    <property type="component" value="Unassembled WGS sequence"/>
</dbReference>
<evidence type="ECO:0000313" key="3">
    <source>
        <dbReference type="Proteomes" id="UP001347796"/>
    </source>
</evidence>
<evidence type="ECO:0000313" key="2">
    <source>
        <dbReference type="EMBL" id="KAK6179456.1"/>
    </source>
</evidence>
<dbReference type="AlphaFoldDB" id="A0AAN8PUQ3"/>
<dbReference type="InterPro" id="IPR045851">
    <property type="entry name" value="AMP-bd_C_sf"/>
</dbReference>
<keyword evidence="3" id="KW-1185">Reference proteome</keyword>